<evidence type="ECO:0000256" key="4">
    <source>
        <dbReference type="ARBA" id="ARBA00022692"/>
    </source>
</evidence>
<evidence type="ECO:0000256" key="2">
    <source>
        <dbReference type="ARBA" id="ARBA00006228"/>
    </source>
</evidence>
<dbReference type="GO" id="GO:0008324">
    <property type="term" value="F:monoatomic cation transmembrane transporter activity"/>
    <property type="evidence" value="ECO:0007669"/>
    <property type="project" value="InterPro"/>
</dbReference>
<sequence>MSPLTKRERIRSRITAVIGLVLVWNLLWGEFTWMNTISGAVIAVAILLVFPLPPVKFGGRLRPLHVIGFFARFFYDLVVASFQVAFLAFRPGEPKSAIVAVELRVKSDLNMTLVAEAVSLVPGSLIAEADQQTGTLYIHMLGVRDAEHLERLRAEVLHVEARLIRAIGSDEELRRVNAPREEPAT</sequence>
<dbReference type="RefSeq" id="WP_091036097.1">
    <property type="nucleotide sequence ID" value="NZ_FNAD01000008.1"/>
</dbReference>
<dbReference type="InterPro" id="IPR002758">
    <property type="entry name" value="Cation_antiport_E"/>
</dbReference>
<dbReference type="NCBIfam" id="NF006521">
    <property type="entry name" value="PRK08965.1-5"/>
    <property type="match status" value="1"/>
</dbReference>
<dbReference type="Proteomes" id="UP000198949">
    <property type="component" value="Unassembled WGS sequence"/>
</dbReference>
<feature type="transmembrane region" description="Helical" evidence="7">
    <location>
        <begin position="33"/>
        <end position="52"/>
    </location>
</feature>
<comment type="similarity">
    <text evidence="2">Belongs to the CPA3 antiporters (TC 2.A.63) subunit E family.</text>
</comment>
<reference evidence="9" key="1">
    <citation type="submission" date="2016-10" db="EMBL/GenBank/DDBJ databases">
        <authorList>
            <person name="Varghese N."/>
            <person name="Submissions S."/>
        </authorList>
    </citation>
    <scope>NUCLEOTIDE SEQUENCE [LARGE SCALE GENOMIC DNA]</scope>
    <source>
        <strain evidence="9">CGMCC 4.3516</strain>
    </source>
</reference>
<evidence type="ECO:0000313" key="9">
    <source>
        <dbReference type="Proteomes" id="UP000198949"/>
    </source>
</evidence>
<dbReference type="PANTHER" id="PTHR34584:SF1">
    <property type="entry name" value="NA(+)_H(+) ANTIPORTER SUBUNIT E1"/>
    <property type="match status" value="1"/>
</dbReference>
<name>A0A1G6XY16_9ACTN</name>
<gene>
    <name evidence="8" type="ORF">SAMN05216270_10822</name>
</gene>
<dbReference type="STRING" id="58114.SAMN05216270_10822"/>
<keyword evidence="4 7" id="KW-0812">Transmembrane</keyword>
<evidence type="ECO:0000256" key="5">
    <source>
        <dbReference type="ARBA" id="ARBA00022989"/>
    </source>
</evidence>
<feature type="transmembrane region" description="Helical" evidence="7">
    <location>
        <begin position="12"/>
        <end position="27"/>
    </location>
</feature>
<evidence type="ECO:0000313" key="8">
    <source>
        <dbReference type="EMBL" id="SDD82990.1"/>
    </source>
</evidence>
<keyword evidence="9" id="KW-1185">Reference proteome</keyword>
<accession>A0A1G6XY16</accession>
<proteinExistence type="inferred from homology"/>
<comment type="subcellular location">
    <subcellularLocation>
        <location evidence="1">Cell membrane</location>
        <topology evidence="1">Multi-pass membrane protein</topology>
    </subcellularLocation>
</comment>
<dbReference type="OrthoDB" id="3556991at2"/>
<dbReference type="EMBL" id="FNAD01000008">
    <property type="protein sequence ID" value="SDD82990.1"/>
    <property type="molecule type" value="Genomic_DNA"/>
</dbReference>
<keyword evidence="6 7" id="KW-0472">Membrane</keyword>
<keyword evidence="3" id="KW-1003">Cell membrane</keyword>
<organism evidence="8 9">
    <name type="scientific">Glycomyces harbinensis</name>
    <dbReference type="NCBI Taxonomy" id="58114"/>
    <lineage>
        <taxon>Bacteria</taxon>
        <taxon>Bacillati</taxon>
        <taxon>Actinomycetota</taxon>
        <taxon>Actinomycetes</taxon>
        <taxon>Glycomycetales</taxon>
        <taxon>Glycomycetaceae</taxon>
        <taxon>Glycomyces</taxon>
    </lineage>
</organism>
<dbReference type="PANTHER" id="PTHR34584">
    <property type="entry name" value="NA(+)/H(+) ANTIPORTER SUBUNIT E1"/>
    <property type="match status" value="1"/>
</dbReference>
<dbReference type="Pfam" id="PF01899">
    <property type="entry name" value="MNHE"/>
    <property type="match status" value="1"/>
</dbReference>
<evidence type="ECO:0000256" key="3">
    <source>
        <dbReference type="ARBA" id="ARBA00022475"/>
    </source>
</evidence>
<evidence type="ECO:0000256" key="1">
    <source>
        <dbReference type="ARBA" id="ARBA00004651"/>
    </source>
</evidence>
<dbReference type="AlphaFoldDB" id="A0A1G6XY16"/>
<evidence type="ECO:0000256" key="6">
    <source>
        <dbReference type="ARBA" id="ARBA00023136"/>
    </source>
</evidence>
<dbReference type="GO" id="GO:0005886">
    <property type="term" value="C:plasma membrane"/>
    <property type="evidence" value="ECO:0007669"/>
    <property type="project" value="UniProtKB-SubCell"/>
</dbReference>
<feature type="transmembrane region" description="Helical" evidence="7">
    <location>
        <begin position="64"/>
        <end position="89"/>
    </location>
</feature>
<evidence type="ECO:0000256" key="7">
    <source>
        <dbReference type="SAM" id="Phobius"/>
    </source>
</evidence>
<keyword evidence="5 7" id="KW-1133">Transmembrane helix</keyword>
<protein>
    <submittedName>
        <fullName evidence="8">Multicomponent Na+:H+ antiporter subunit E</fullName>
    </submittedName>
</protein>